<proteinExistence type="predicted"/>
<dbReference type="VEuPathDB" id="TriTrypDB:ADEAN_000786100"/>
<dbReference type="AlphaFoldDB" id="S9WFA3"/>
<name>S9WFA3_9TRYP</name>
<dbReference type="InterPro" id="IPR036249">
    <property type="entry name" value="Thioredoxin-like_sf"/>
</dbReference>
<accession>S9WFA3</accession>
<protein>
    <submittedName>
        <fullName evidence="3">Thioredoxin-like, putative</fullName>
    </submittedName>
</protein>
<sequence length="200" mass="21860">MSAEIDTKTYSDDASLGKDAPALAGAEAIKGGAIDIAKDKVMVLYFFNTFYRGADICNNQFTELSAKLGDKVQFVAISDDADKEKTDKYLAENIVDLNTQKPLKLDPPHILFGNKKAVGKAYAEVSNLPVMSCPMGFIVKDGKIVWRQLFLQAFTLNESNFEAQLNHVLAGEELESNGPKPKVAVEEEEAEGVDGDFSLF</sequence>
<evidence type="ECO:0000259" key="2">
    <source>
        <dbReference type="PROSITE" id="PS51352"/>
    </source>
</evidence>
<keyword evidence="4" id="KW-1185">Reference proteome</keyword>
<dbReference type="Proteomes" id="UP000515908">
    <property type="component" value="Chromosome 17"/>
</dbReference>
<organism evidence="3 4">
    <name type="scientific">Angomonas deanei</name>
    <dbReference type="NCBI Taxonomy" id="59799"/>
    <lineage>
        <taxon>Eukaryota</taxon>
        <taxon>Discoba</taxon>
        <taxon>Euglenozoa</taxon>
        <taxon>Kinetoplastea</taxon>
        <taxon>Metakinetoplastina</taxon>
        <taxon>Trypanosomatida</taxon>
        <taxon>Trypanosomatidae</taxon>
        <taxon>Strigomonadinae</taxon>
        <taxon>Angomonas</taxon>
    </lineage>
</organism>
<evidence type="ECO:0000313" key="3">
    <source>
        <dbReference type="EMBL" id="CAD2220346.1"/>
    </source>
</evidence>
<dbReference type="OrthoDB" id="241436at2759"/>
<gene>
    <name evidence="3" type="ORF">ADEAN_000786100</name>
</gene>
<evidence type="ECO:0000313" key="4">
    <source>
        <dbReference type="Proteomes" id="UP000515908"/>
    </source>
</evidence>
<dbReference type="Pfam" id="PF13905">
    <property type="entry name" value="Thioredoxin_8"/>
    <property type="match status" value="1"/>
</dbReference>
<reference evidence="3 4" key="1">
    <citation type="submission" date="2020-08" db="EMBL/GenBank/DDBJ databases">
        <authorList>
            <person name="Newling K."/>
            <person name="Davey J."/>
            <person name="Forrester S."/>
        </authorList>
    </citation>
    <scope>NUCLEOTIDE SEQUENCE [LARGE SCALE GENOMIC DNA]</scope>
    <source>
        <strain evidence="4">Crithidia deanei Carvalho (ATCC PRA-265)</strain>
    </source>
</reference>
<feature type="region of interest" description="Disordered" evidence="1">
    <location>
        <begin position="174"/>
        <end position="200"/>
    </location>
</feature>
<dbReference type="SUPFAM" id="SSF52833">
    <property type="entry name" value="Thioredoxin-like"/>
    <property type="match status" value="1"/>
</dbReference>
<dbReference type="EMBL" id="LR877161">
    <property type="protein sequence ID" value="CAD2220346.1"/>
    <property type="molecule type" value="Genomic_DNA"/>
</dbReference>
<dbReference type="Gene3D" id="3.40.30.10">
    <property type="entry name" value="Glutaredoxin"/>
    <property type="match status" value="1"/>
</dbReference>
<dbReference type="InterPro" id="IPR012336">
    <property type="entry name" value="Thioredoxin-like_fold"/>
</dbReference>
<dbReference type="PROSITE" id="PS51352">
    <property type="entry name" value="THIOREDOXIN_2"/>
    <property type="match status" value="1"/>
</dbReference>
<evidence type="ECO:0000256" key="1">
    <source>
        <dbReference type="SAM" id="MobiDB-lite"/>
    </source>
</evidence>
<dbReference type="InterPro" id="IPR013766">
    <property type="entry name" value="Thioredoxin_domain"/>
</dbReference>
<feature type="domain" description="Thioredoxin" evidence="2">
    <location>
        <begin position="14"/>
        <end position="170"/>
    </location>
</feature>